<evidence type="ECO:0000256" key="3">
    <source>
        <dbReference type="ARBA" id="ARBA00013133"/>
    </source>
</evidence>
<reference evidence="12" key="1">
    <citation type="submission" date="2021-02" db="EMBL/GenBank/DDBJ databases">
        <authorList>
            <person name="Nowell W R."/>
        </authorList>
    </citation>
    <scope>NUCLEOTIDE SEQUENCE</scope>
    <source>
        <strain evidence="12">Ploen Becks lab</strain>
    </source>
</reference>
<name>A0A813SMU4_9BILA</name>
<comment type="cofactor">
    <cofactor evidence="11">
        <name>Fe cation</name>
        <dbReference type="ChEBI" id="CHEBI:24875"/>
    </cofactor>
    <text evidence="11">Binds 1 Fe cation per subunit.</text>
</comment>
<dbReference type="EC" id="1.13.11.20" evidence="3 11"/>
<feature type="binding site" evidence="10">
    <location>
        <position position="174"/>
    </location>
    <ligand>
        <name>Fe cation</name>
        <dbReference type="ChEBI" id="CHEBI:24875"/>
        <note>catalytic</note>
    </ligand>
</feature>
<feature type="binding site" evidence="10">
    <location>
        <position position="116"/>
    </location>
    <ligand>
        <name>Fe cation</name>
        <dbReference type="ChEBI" id="CHEBI:24875"/>
        <note>catalytic</note>
    </ligand>
</feature>
<proteinExistence type="inferred from homology"/>
<comment type="similarity">
    <text evidence="2 11">Belongs to the cysteine dioxygenase family.</text>
</comment>
<dbReference type="Pfam" id="PF05995">
    <property type="entry name" value="CDO_I"/>
    <property type="match status" value="1"/>
</dbReference>
<keyword evidence="5 9" id="KW-0883">Thioether bond</keyword>
<keyword evidence="6 11" id="KW-0223">Dioxygenase</keyword>
<dbReference type="InterPro" id="IPR014710">
    <property type="entry name" value="RmlC-like_jellyroll"/>
</dbReference>
<dbReference type="AlphaFoldDB" id="A0A813SMU4"/>
<evidence type="ECO:0000256" key="1">
    <source>
        <dbReference type="ARBA" id="ARBA00004759"/>
    </source>
</evidence>
<dbReference type="GO" id="GO:0008198">
    <property type="term" value="F:ferrous iron binding"/>
    <property type="evidence" value="ECO:0007669"/>
    <property type="project" value="UniProtKB-ARBA"/>
</dbReference>
<evidence type="ECO:0000256" key="6">
    <source>
        <dbReference type="ARBA" id="ARBA00022964"/>
    </source>
</evidence>
<keyword evidence="4 10" id="KW-0479">Metal-binding</keyword>
<accession>A0A813SMU4</accession>
<keyword evidence="7 11" id="KW-0560">Oxidoreductase</keyword>
<evidence type="ECO:0000313" key="13">
    <source>
        <dbReference type="Proteomes" id="UP000663879"/>
    </source>
</evidence>
<evidence type="ECO:0000256" key="4">
    <source>
        <dbReference type="ARBA" id="ARBA00022723"/>
    </source>
</evidence>
<evidence type="ECO:0000256" key="11">
    <source>
        <dbReference type="RuleBase" id="RU366010"/>
    </source>
</evidence>
<feature type="cross-link" description="3'-(S-cysteinyl)-tyrosine (Cys-Tyr)" evidence="9">
    <location>
        <begin position="123"/>
        <end position="191"/>
    </location>
</feature>
<gene>
    <name evidence="12" type="ORF">OXX778_LOCUS6520</name>
</gene>
<comment type="pathway">
    <text evidence="1 11">Organosulfur biosynthesis; taurine biosynthesis; hypotaurine from L-cysteine: step 1/2.</text>
</comment>
<dbReference type="FunFam" id="2.60.120.10:FF:000045">
    <property type="entry name" value="Cysteine dioxygenase 1"/>
    <property type="match status" value="1"/>
</dbReference>
<dbReference type="PANTHER" id="PTHR12918">
    <property type="entry name" value="CYSTEINE DIOXYGENASE"/>
    <property type="match status" value="1"/>
</dbReference>
<dbReference type="Proteomes" id="UP000663879">
    <property type="component" value="Unassembled WGS sequence"/>
</dbReference>
<comment type="caution">
    <text evidence="12">The sequence shown here is derived from an EMBL/GenBank/DDBJ whole genome shotgun (WGS) entry which is preliminary data.</text>
</comment>
<evidence type="ECO:0000256" key="8">
    <source>
        <dbReference type="ARBA" id="ARBA00023004"/>
    </source>
</evidence>
<dbReference type="Gene3D" id="2.60.120.10">
    <property type="entry name" value="Jelly Rolls"/>
    <property type="match status" value="1"/>
</dbReference>
<feature type="binding site" evidence="10">
    <location>
        <position position="118"/>
    </location>
    <ligand>
        <name>Fe cation</name>
        <dbReference type="ChEBI" id="CHEBI:24875"/>
        <note>catalytic</note>
    </ligand>
</feature>
<dbReference type="GO" id="GO:0042412">
    <property type="term" value="P:taurine biosynthetic process"/>
    <property type="evidence" value="ECO:0007669"/>
    <property type="project" value="UniProtKB-UniRule"/>
</dbReference>
<evidence type="ECO:0000256" key="10">
    <source>
        <dbReference type="PIRSR" id="PIRSR610300-51"/>
    </source>
</evidence>
<dbReference type="SUPFAM" id="SSF51182">
    <property type="entry name" value="RmlC-like cupins"/>
    <property type="match status" value="1"/>
</dbReference>
<protein>
    <recommendedName>
        <fullName evidence="3 11">Cysteine dioxygenase</fullName>
        <ecNumber evidence="3 11">1.13.11.20</ecNumber>
    </recommendedName>
</protein>
<dbReference type="GO" id="GO:0017172">
    <property type="term" value="F:cysteine dioxygenase activity"/>
    <property type="evidence" value="ECO:0007669"/>
    <property type="project" value="UniProtKB-UniRule"/>
</dbReference>
<evidence type="ECO:0000256" key="5">
    <source>
        <dbReference type="ARBA" id="ARBA00022784"/>
    </source>
</evidence>
<sequence length="228" mass="26662">MEIANLQRYDGTRVDISDTIREQIKNHEMKLNLENVPVPKDLKDLVEQLREIFSHDYVNVDYVVKLMENYKSNAKDWRQYAKYDPHKYTRNLIDEGNGKYNILLLCWAESQGSSIHDHSNAHCFMKCLDGELLETKYEWPEKNEDGQESEMKEKCKTILKKNEVCYINDSIGLHRVENTSHSKPGITLHVYIPPYSECKGFDQHTGKARTCKISFYSKYGSKVTENNN</sequence>
<keyword evidence="8 10" id="KW-0408">Iron</keyword>
<dbReference type="PANTHER" id="PTHR12918:SF1">
    <property type="entry name" value="CYSTEINE DIOXYGENASE TYPE 1"/>
    <property type="match status" value="1"/>
</dbReference>
<dbReference type="InterPro" id="IPR011051">
    <property type="entry name" value="RmlC_Cupin_sf"/>
</dbReference>
<keyword evidence="13" id="KW-1185">Reference proteome</keyword>
<dbReference type="UniPathway" id="UPA00012">
    <property type="reaction ID" value="UER00537"/>
</dbReference>
<evidence type="ECO:0000313" key="12">
    <source>
        <dbReference type="EMBL" id="CAF0802065.1"/>
    </source>
</evidence>
<evidence type="ECO:0000256" key="9">
    <source>
        <dbReference type="PIRSR" id="PIRSR610300-50"/>
    </source>
</evidence>
<dbReference type="CDD" id="cd10548">
    <property type="entry name" value="cupin_CDO"/>
    <property type="match status" value="1"/>
</dbReference>
<dbReference type="EMBL" id="CAJNOC010000778">
    <property type="protein sequence ID" value="CAF0802065.1"/>
    <property type="molecule type" value="Genomic_DNA"/>
</dbReference>
<comment type="catalytic activity">
    <reaction evidence="11">
        <text>L-cysteine + O2 = 3-sulfino-L-alanine + H(+)</text>
        <dbReference type="Rhea" id="RHEA:20441"/>
        <dbReference type="ChEBI" id="CHEBI:15378"/>
        <dbReference type="ChEBI" id="CHEBI:15379"/>
        <dbReference type="ChEBI" id="CHEBI:35235"/>
        <dbReference type="ChEBI" id="CHEBI:61085"/>
        <dbReference type="EC" id="1.13.11.20"/>
    </reaction>
</comment>
<evidence type="ECO:0000256" key="7">
    <source>
        <dbReference type="ARBA" id="ARBA00023002"/>
    </source>
</evidence>
<organism evidence="12 13">
    <name type="scientific">Brachionus calyciflorus</name>
    <dbReference type="NCBI Taxonomy" id="104777"/>
    <lineage>
        <taxon>Eukaryota</taxon>
        <taxon>Metazoa</taxon>
        <taxon>Spiralia</taxon>
        <taxon>Gnathifera</taxon>
        <taxon>Rotifera</taxon>
        <taxon>Eurotatoria</taxon>
        <taxon>Monogononta</taxon>
        <taxon>Pseudotrocha</taxon>
        <taxon>Ploima</taxon>
        <taxon>Brachionidae</taxon>
        <taxon>Brachionus</taxon>
    </lineage>
</organism>
<evidence type="ECO:0000256" key="2">
    <source>
        <dbReference type="ARBA" id="ARBA00006622"/>
    </source>
</evidence>
<dbReference type="InterPro" id="IPR010300">
    <property type="entry name" value="CDO_1"/>
</dbReference>
<dbReference type="OrthoDB" id="543511at2759"/>
<dbReference type="GO" id="GO:0019448">
    <property type="term" value="P:L-cysteine catabolic process"/>
    <property type="evidence" value="ECO:0007669"/>
    <property type="project" value="TreeGrafter"/>
</dbReference>